<dbReference type="Gene3D" id="2.30.30.60">
    <property type="match status" value="1"/>
</dbReference>
<comment type="similarity">
    <text evidence="2">Belongs to the MscS (TC 1.A.23) family.</text>
</comment>
<dbReference type="SUPFAM" id="SSF82689">
    <property type="entry name" value="Mechanosensitive channel protein MscS (YggB), C-terminal domain"/>
    <property type="match status" value="1"/>
</dbReference>
<dbReference type="InterPro" id="IPR023408">
    <property type="entry name" value="MscS_beta-dom_sf"/>
</dbReference>
<accession>A0A927IGM3</accession>
<feature type="compositionally biased region" description="Polar residues" evidence="7">
    <location>
        <begin position="272"/>
        <end position="285"/>
    </location>
</feature>
<dbReference type="AlphaFoldDB" id="A0A927IGM3"/>
<evidence type="ECO:0000256" key="8">
    <source>
        <dbReference type="SAM" id="Phobius"/>
    </source>
</evidence>
<dbReference type="SUPFAM" id="SSF50182">
    <property type="entry name" value="Sm-like ribonucleoproteins"/>
    <property type="match status" value="1"/>
</dbReference>
<feature type="region of interest" description="Disordered" evidence="7">
    <location>
        <begin position="268"/>
        <end position="293"/>
    </location>
</feature>
<evidence type="ECO:0000313" key="11">
    <source>
        <dbReference type="EMBL" id="MBD5778828.1"/>
    </source>
</evidence>
<dbReference type="InterPro" id="IPR049278">
    <property type="entry name" value="MS_channel_C"/>
</dbReference>
<name>A0A927IGM3_9BACT</name>
<dbReference type="Pfam" id="PF21082">
    <property type="entry name" value="MS_channel_3rd"/>
    <property type="match status" value="1"/>
</dbReference>
<dbReference type="Gene3D" id="3.30.70.100">
    <property type="match status" value="1"/>
</dbReference>
<evidence type="ECO:0000256" key="3">
    <source>
        <dbReference type="ARBA" id="ARBA00022475"/>
    </source>
</evidence>
<dbReference type="GO" id="GO:0005886">
    <property type="term" value="C:plasma membrane"/>
    <property type="evidence" value="ECO:0007669"/>
    <property type="project" value="UniProtKB-SubCell"/>
</dbReference>
<evidence type="ECO:0000256" key="7">
    <source>
        <dbReference type="SAM" id="MobiDB-lite"/>
    </source>
</evidence>
<dbReference type="InterPro" id="IPR011066">
    <property type="entry name" value="MscS_channel_C_sf"/>
</dbReference>
<proteinExistence type="inferred from homology"/>
<keyword evidence="6 8" id="KW-0472">Membrane</keyword>
<evidence type="ECO:0000256" key="1">
    <source>
        <dbReference type="ARBA" id="ARBA00004651"/>
    </source>
</evidence>
<reference evidence="11" key="1">
    <citation type="submission" date="2020-09" db="EMBL/GenBank/DDBJ databases">
        <title>Pelagicoccus enzymogenes sp. nov. with an EPS production, isolated from marine sediment.</title>
        <authorList>
            <person name="Feng X."/>
        </authorList>
    </citation>
    <scope>NUCLEOTIDE SEQUENCE</scope>
    <source>
        <strain evidence="11">NFK12</strain>
    </source>
</reference>
<feature type="domain" description="Mechanosensitive ion channel MscS C-terminal" evidence="10">
    <location>
        <begin position="179"/>
        <end position="267"/>
    </location>
</feature>
<feature type="transmembrane region" description="Helical" evidence="8">
    <location>
        <begin position="80"/>
        <end position="98"/>
    </location>
</feature>
<keyword evidence="12" id="KW-1185">Reference proteome</keyword>
<keyword evidence="5 8" id="KW-1133">Transmembrane helix</keyword>
<keyword evidence="4 8" id="KW-0812">Transmembrane</keyword>
<dbReference type="InterPro" id="IPR006685">
    <property type="entry name" value="MscS_channel_2nd"/>
</dbReference>
<feature type="domain" description="Mechanosensitive ion channel MscS" evidence="9">
    <location>
        <begin position="102"/>
        <end position="167"/>
    </location>
</feature>
<evidence type="ECO:0000256" key="2">
    <source>
        <dbReference type="ARBA" id="ARBA00008017"/>
    </source>
</evidence>
<evidence type="ECO:0000256" key="6">
    <source>
        <dbReference type="ARBA" id="ARBA00023136"/>
    </source>
</evidence>
<dbReference type="PANTHER" id="PTHR30221:SF1">
    <property type="entry name" value="SMALL-CONDUCTANCE MECHANOSENSITIVE CHANNEL"/>
    <property type="match status" value="1"/>
</dbReference>
<comment type="caution">
    <text evidence="11">The sequence shown here is derived from an EMBL/GenBank/DDBJ whole genome shotgun (WGS) entry which is preliminary data.</text>
</comment>
<dbReference type="PANTHER" id="PTHR30221">
    <property type="entry name" value="SMALL-CONDUCTANCE MECHANOSENSITIVE CHANNEL"/>
    <property type="match status" value="1"/>
</dbReference>
<keyword evidence="3" id="KW-1003">Cell membrane</keyword>
<dbReference type="GO" id="GO:0008381">
    <property type="term" value="F:mechanosensitive monoatomic ion channel activity"/>
    <property type="evidence" value="ECO:0007669"/>
    <property type="project" value="InterPro"/>
</dbReference>
<dbReference type="Proteomes" id="UP000622317">
    <property type="component" value="Unassembled WGS sequence"/>
</dbReference>
<evidence type="ECO:0000256" key="5">
    <source>
        <dbReference type="ARBA" id="ARBA00022989"/>
    </source>
</evidence>
<evidence type="ECO:0000313" key="12">
    <source>
        <dbReference type="Proteomes" id="UP000622317"/>
    </source>
</evidence>
<feature type="transmembrane region" description="Helical" evidence="8">
    <location>
        <begin position="52"/>
        <end position="74"/>
    </location>
</feature>
<dbReference type="Gene3D" id="1.10.287.1260">
    <property type="match status" value="1"/>
</dbReference>
<dbReference type="InterPro" id="IPR045275">
    <property type="entry name" value="MscS_archaea/bacteria_type"/>
</dbReference>
<dbReference type="EMBL" id="JACYFG010000006">
    <property type="protein sequence ID" value="MBD5778828.1"/>
    <property type="molecule type" value="Genomic_DNA"/>
</dbReference>
<gene>
    <name evidence="11" type="ORF">IEN85_04945</name>
</gene>
<comment type="subcellular location">
    <subcellularLocation>
        <location evidence="1">Cell membrane</location>
        <topology evidence="1">Multi-pass membrane protein</topology>
    </subcellularLocation>
</comment>
<evidence type="ECO:0000256" key="4">
    <source>
        <dbReference type="ARBA" id="ARBA00022692"/>
    </source>
</evidence>
<evidence type="ECO:0000259" key="9">
    <source>
        <dbReference type="Pfam" id="PF00924"/>
    </source>
</evidence>
<dbReference type="InterPro" id="IPR010920">
    <property type="entry name" value="LSM_dom_sf"/>
</dbReference>
<dbReference type="Pfam" id="PF00924">
    <property type="entry name" value="MS_channel_2nd"/>
    <property type="match status" value="1"/>
</dbReference>
<dbReference type="RefSeq" id="WP_191615956.1">
    <property type="nucleotide sequence ID" value="NZ_JACYFG010000006.1"/>
</dbReference>
<feature type="transmembrane region" description="Helical" evidence="8">
    <location>
        <begin position="13"/>
        <end position="31"/>
    </location>
</feature>
<sequence>MIEKLSEYLNYPILINIAVVLVAAFTLNLLAKRLFDHNLRKAKNSDRRTGITFLRNAVKATILIISVMAIVYSIPTLRSLAVGFFAGASILAAIIGFASQKAFSNIVSGIFIVLFKPFRVDDIIKINGEIGTIEDITLRHTVIRALENKRLIYPNSVIDSEPIINWSIRDEKAQKFMFISVGFEADLDRAVEIIKEESAKHPNLLDLRTQEEVAAGAQLVDVQLLDFKDSMVNFRVPLWARDLPTAMNMTWEVQGAVKRRFDAEKIPLGRPSQVNYSGPQLQQPPSKGDTTKQ</sequence>
<protein>
    <submittedName>
        <fullName evidence="11">Mechanosensitive ion channel family protein</fullName>
    </submittedName>
</protein>
<evidence type="ECO:0000259" key="10">
    <source>
        <dbReference type="Pfam" id="PF21082"/>
    </source>
</evidence>
<organism evidence="11 12">
    <name type="scientific">Pelagicoccus enzymogenes</name>
    <dbReference type="NCBI Taxonomy" id="2773457"/>
    <lineage>
        <taxon>Bacteria</taxon>
        <taxon>Pseudomonadati</taxon>
        <taxon>Verrucomicrobiota</taxon>
        <taxon>Opitutia</taxon>
        <taxon>Puniceicoccales</taxon>
        <taxon>Pelagicoccaceae</taxon>
        <taxon>Pelagicoccus</taxon>
    </lineage>
</organism>